<keyword evidence="6" id="KW-0443">Lipid metabolism</keyword>
<evidence type="ECO:0000256" key="8">
    <source>
        <dbReference type="ARBA" id="ARBA00023136"/>
    </source>
</evidence>
<name>A0A7S0UP00_9CHLO</name>
<dbReference type="InterPro" id="IPR000872">
    <property type="entry name" value="Tafazzin"/>
</dbReference>
<dbReference type="PRINTS" id="PR00979">
    <property type="entry name" value="TAFAZZIN"/>
</dbReference>
<comment type="subcellular location">
    <subcellularLocation>
        <location evidence="1">Mitochondrion inner membrane</location>
        <topology evidence="1">Peripheral membrane protein</topology>
        <orientation evidence="1">Intermembrane side</orientation>
    </subcellularLocation>
    <subcellularLocation>
        <location evidence="10">Mitochondrion outer membrane</location>
        <topology evidence="10">Peripheral membrane protein</topology>
        <orientation evidence="10">Intermembrane side</orientation>
    </subcellularLocation>
</comment>
<organism evidence="14">
    <name type="scientific">Polytomella parva</name>
    <dbReference type="NCBI Taxonomy" id="51329"/>
    <lineage>
        <taxon>Eukaryota</taxon>
        <taxon>Viridiplantae</taxon>
        <taxon>Chlorophyta</taxon>
        <taxon>core chlorophytes</taxon>
        <taxon>Chlorophyceae</taxon>
        <taxon>CS clade</taxon>
        <taxon>Chlamydomonadales</taxon>
        <taxon>Chlamydomonadaceae</taxon>
        <taxon>Polytomella</taxon>
    </lineage>
</organism>
<evidence type="ECO:0000256" key="9">
    <source>
        <dbReference type="ARBA" id="ARBA00023315"/>
    </source>
</evidence>
<dbReference type="CDD" id="cd07989">
    <property type="entry name" value="LPLAT_AGPAT-like"/>
    <property type="match status" value="1"/>
</dbReference>
<sequence length="622" mass="67007">MPLSVSNYPATYQVVKAYKEFLRKIQHSHVDDNPYVLQKTHYILSEFENGRIRREANFNRAFNKFRLSAINSKVKTFYKSSKAGAKEKLSLARNYAVKYLAITHALPELQQQANAKNSEIVNAGKVSDSPKYNTSTSEVFDKETLSSLYEANDFVRKSVLMMVGRASQAYMHTLNRTTIYGSENVDMMLNRPAGTPLITVSNHVAAMDDPLVICAMLPEEAIAQPEKLRWTLCASDRCFKHPAYAAFFRAGKTLPVVRGQGLVQAGMAAAEDRLSAGDWVHIFPEGTRSRNGGREMGPVRKGVGRLVSAAANGSGTAPLVVPFIHHGMDRVMPRGQLFPSVGNHVRVKVGEPIDVADILEAAKAMGWSEDKLYCAVAERIGERMKALKADLDGMVASEEAAKALGGERVLANGGGGVSGEEVVDRSMNGVVSSSASLSSSSSVSSSSSLLESDRIKMEVAAARARFWEKLRFKAEHRRWLMTALSENSIRDVEALMLEASSPSSVAISWPFSSSSSSSSSSSPSPASSSSTAASSPSATTASVSFSSAGFDASFAALTRGSISLGYGESSLPAVSNRESMARRPGRAAVAAVKAAIQSPQDALQKYFGQRTHAMYAMMCQSS</sequence>
<evidence type="ECO:0000256" key="4">
    <source>
        <dbReference type="ARBA" id="ARBA00022787"/>
    </source>
</evidence>
<proteinExistence type="inferred from homology"/>
<dbReference type="AlphaFoldDB" id="A0A7S0UP00"/>
<gene>
    <name evidence="14" type="ORF">PPAR00522_LOCUS1693</name>
</gene>
<dbReference type="GO" id="GO:0005743">
    <property type="term" value="C:mitochondrial inner membrane"/>
    <property type="evidence" value="ECO:0007669"/>
    <property type="project" value="UniProtKB-SubCell"/>
</dbReference>
<feature type="domain" description="Phospholipid/glycerol acyltransferase" evidence="13">
    <location>
        <begin position="197"/>
        <end position="328"/>
    </location>
</feature>
<protein>
    <recommendedName>
        <fullName evidence="13">Phospholipid/glycerol acyltransferase domain-containing protein</fullName>
    </recommendedName>
</protein>
<keyword evidence="5" id="KW-0999">Mitochondrion inner membrane</keyword>
<keyword evidence="4" id="KW-1000">Mitochondrion outer membrane</keyword>
<dbReference type="InterPro" id="IPR002123">
    <property type="entry name" value="Plipid/glycerol_acylTrfase"/>
</dbReference>
<evidence type="ECO:0000256" key="5">
    <source>
        <dbReference type="ARBA" id="ARBA00022792"/>
    </source>
</evidence>
<evidence type="ECO:0000256" key="3">
    <source>
        <dbReference type="ARBA" id="ARBA00022679"/>
    </source>
</evidence>
<dbReference type="PANTHER" id="PTHR12497:SF0">
    <property type="entry name" value="TAFAZZIN"/>
    <property type="match status" value="1"/>
</dbReference>
<comment type="similarity">
    <text evidence="2">Belongs to the taffazin family.</text>
</comment>
<dbReference type="SMART" id="SM00563">
    <property type="entry name" value="PlsC"/>
    <property type="match status" value="1"/>
</dbReference>
<dbReference type="GO" id="GO:0005741">
    <property type="term" value="C:mitochondrial outer membrane"/>
    <property type="evidence" value="ECO:0007669"/>
    <property type="project" value="UniProtKB-SubCell"/>
</dbReference>
<dbReference type="PANTHER" id="PTHR12497">
    <property type="entry name" value="TAZ PROTEIN TAFAZZIN"/>
    <property type="match status" value="1"/>
</dbReference>
<evidence type="ECO:0000256" key="1">
    <source>
        <dbReference type="ARBA" id="ARBA00004137"/>
    </source>
</evidence>
<evidence type="ECO:0000256" key="6">
    <source>
        <dbReference type="ARBA" id="ARBA00023098"/>
    </source>
</evidence>
<evidence type="ECO:0000256" key="12">
    <source>
        <dbReference type="SAM" id="MobiDB-lite"/>
    </source>
</evidence>
<reference evidence="14" key="1">
    <citation type="submission" date="2021-01" db="EMBL/GenBank/DDBJ databases">
        <authorList>
            <person name="Corre E."/>
            <person name="Pelletier E."/>
            <person name="Niang G."/>
            <person name="Scheremetjew M."/>
            <person name="Finn R."/>
            <person name="Kale V."/>
            <person name="Holt S."/>
            <person name="Cochrane G."/>
            <person name="Meng A."/>
            <person name="Brown T."/>
            <person name="Cohen L."/>
        </authorList>
    </citation>
    <scope>NUCLEOTIDE SEQUENCE</scope>
    <source>
        <strain evidence="14">SAG 63-3</strain>
    </source>
</reference>
<evidence type="ECO:0000313" key="14">
    <source>
        <dbReference type="EMBL" id="CAD8765308.1"/>
    </source>
</evidence>
<evidence type="ECO:0000256" key="2">
    <source>
        <dbReference type="ARBA" id="ARBA00010524"/>
    </source>
</evidence>
<evidence type="ECO:0000256" key="10">
    <source>
        <dbReference type="ARBA" id="ARBA00024323"/>
    </source>
</evidence>
<dbReference type="GO" id="GO:0006644">
    <property type="term" value="P:phospholipid metabolic process"/>
    <property type="evidence" value="ECO:0007669"/>
    <property type="project" value="InterPro"/>
</dbReference>
<evidence type="ECO:0000256" key="7">
    <source>
        <dbReference type="ARBA" id="ARBA00023128"/>
    </source>
</evidence>
<comment type="catalytic activity">
    <reaction evidence="11">
        <text>1'-[1,2-diacyl-sn-glycero-3-phospho],3'-[1-acyl-sn-glycero-3-phospho]-glycerol + a 1,2-diacyl-sn-glycero-3-phosphocholine = a cardiolipin + a 1-acyl-sn-glycero-3-phosphocholine</text>
        <dbReference type="Rhea" id="RHEA:33731"/>
        <dbReference type="ChEBI" id="CHEBI:57643"/>
        <dbReference type="ChEBI" id="CHEBI:58168"/>
        <dbReference type="ChEBI" id="CHEBI:62237"/>
        <dbReference type="ChEBI" id="CHEBI:64743"/>
    </reaction>
    <physiologicalReaction direction="left-to-right" evidence="11">
        <dbReference type="Rhea" id="RHEA:33732"/>
    </physiologicalReaction>
    <physiologicalReaction direction="right-to-left" evidence="11">
        <dbReference type="Rhea" id="RHEA:33733"/>
    </physiologicalReaction>
</comment>
<dbReference type="Pfam" id="PF01553">
    <property type="entry name" value="Acyltransferase"/>
    <property type="match status" value="1"/>
</dbReference>
<keyword evidence="9" id="KW-0012">Acyltransferase</keyword>
<keyword evidence="7" id="KW-0496">Mitochondrion</keyword>
<dbReference type="SUPFAM" id="SSF69593">
    <property type="entry name" value="Glycerol-3-phosphate (1)-acyltransferase"/>
    <property type="match status" value="1"/>
</dbReference>
<keyword evidence="8" id="KW-0472">Membrane</keyword>
<feature type="region of interest" description="Disordered" evidence="12">
    <location>
        <begin position="514"/>
        <end position="535"/>
    </location>
</feature>
<accession>A0A7S0UP00</accession>
<dbReference type="EMBL" id="HBFM01002945">
    <property type="protein sequence ID" value="CAD8765308.1"/>
    <property type="molecule type" value="Transcribed_RNA"/>
</dbReference>
<dbReference type="GO" id="GO:0008374">
    <property type="term" value="F:O-acyltransferase activity"/>
    <property type="evidence" value="ECO:0007669"/>
    <property type="project" value="TreeGrafter"/>
</dbReference>
<evidence type="ECO:0000256" key="11">
    <source>
        <dbReference type="ARBA" id="ARBA00047906"/>
    </source>
</evidence>
<evidence type="ECO:0000259" key="13">
    <source>
        <dbReference type="SMART" id="SM00563"/>
    </source>
</evidence>
<keyword evidence="3" id="KW-0808">Transferase</keyword>